<dbReference type="PANTHER" id="PTHR11804">
    <property type="entry name" value="PROTEASE M3 THIMET OLIGOPEPTIDASE-RELATED"/>
    <property type="match status" value="1"/>
</dbReference>
<keyword evidence="5 7" id="KW-0862">Zinc</keyword>
<evidence type="ECO:0000256" key="7">
    <source>
        <dbReference type="RuleBase" id="RU003435"/>
    </source>
</evidence>
<feature type="domain" description="Peptidase M3A/M3B catalytic" evidence="8">
    <location>
        <begin position="2"/>
        <end position="79"/>
    </location>
</feature>
<name>A0A0A9D950_ARUDO</name>
<protein>
    <recommendedName>
        <fullName evidence="8">Peptidase M3A/M3B catalytic domain-containing protein</fullName>
    </recommendedName>
</protein>
<dbReference type="GO" id="GO:0004222">
    <property type="term" value="F:metalloendopeptidase activity"/>
    <property type="evidence" value="ECO:0007669"/>
    <property type="project" value="InterPro"/>
</dbReference>
<dbReference type="Gene3D" id="1.10.1370.10">
    <property type="entry name" value="Neurolysin, domain 3"/>
    <property type="match status" value="1"/>
</dbReference>
<evidence type="ECO:0000256" key="6">
    <source>
        <dbReference type="ARBA" id="ARBA00023049"/>
    </source>
</evidence>
<dbReference type="InterPro" id="IPR001567">
    <property type="entry name" value="Pept_M3A_M3B_dom"/>
</dbReference>
<keyword evidence="4 7" id="KW-0378">Hydrolase</keyword>
<dbReference type="Pfam" id="PF01432">
    <property type="entry name" value="Peptidase_M3"/>
    <property type="match status" value="1"/>
</dbReference>
<evidence type="ECO:0000259" key="8">
    <source>
        <dbReference type="Pfam" id="PF01432"/>
    </source>
</evidence>
<dbReference type="GO" id="GO:0006508">
    <property type="term" value="P:proteolysis"/>
    <property type="evidence" value="ECO:0007669"/>
    <property type="project" value="UniProtKB-KW"/>
</dbReference>
<proteinExistence type="inferred from homology"/>
<evidence type="ECO:0000256" key="4">
    <source>
        <dbReference type="ARBA" id="ARBA00022801"/>
    </source>
</evidence>
<dbReference type="GO" id="GO:0046872">
    <property type="term" value="F:metal ion binding"/>
    <property type="evidence" value="ECO:0007669"/>
    <property type="project" value="UniProtKB-UniRule"/>
</dbReference>
<dbReference type="SUPFAM" id="SSF55486">
    <property type="entry name" value="Metalloproteases ('zincins'), catalytic domain"/>
    <property type="match status" value="1"/>
</dbReference>
<accession>A0A0A9D950</accession>
<reference evidence="9" key="2">
    <citation type="journal article" date="2015" name="Data Brief">
        <title>Shoot transcriptome of the giant reed, Arundo donax.</title>
        <authorList>
            <person name="Barrero R.A."/>
            <person name="Guerrero F.D."/>
            <person name="Moolhuijzen P."/>
            <person name="Goolsby J.A."/>
            <person name="Tidwell J."/>
            <person name="Bellgard S.E."/>
            <person name="Bellgard M.I."/>
        </authorList>
    </citation>
    <scope>NUCLEOTIDE SEQUENCE</scope>
    <source>
        <tissue evidence="9">Shoot tissue taken approximately 20 cm above the soil surface</tissue>
    </source>
</reference>
<comment type="similarity">
    <text evidence="1 7">Belongs to the peptidase M3 family.</text>
</comment>
<keyword evidence="6 7" id="KW-0482">Metalloprotease</keyword>
<evidence type="ECO:0000313" key="9">
    <source>
        <dbReference type="EMBL" id="JAD82180.1"/>
    </source>
</evidence>
<dbReference type="EMBL" id="GBRH01215715">
    <property type="protein sequence ID" value="JAD82180.1"/>
    <property type="molecule type" value="Transcribed_RNA"/>
</dbReference>
<reference evidence="9" key="1">
    <citation type="submission" date="2014-09" db="EMBL/GenBank/DDBJ databases">
        <authorList>
            <person name="Magalhaes I.L.F."/>
            <person name="Oliveira U."/>
            <person name="Santos F.R."/>
            <person name="Vidigal T.H.D.A."/>
            <person name="Brescovit A.D."/>
            <person name="Santos A.J."/>
        </authorList>
    </citation>
    <scope>NUCLEOTIDE SEQUENCE</scope>
    <source>
        <tissue evidence="9">Shoot tissue taken approximately 20 cm above the soil surface</tissue>
    </source>
</reference>
<sequence>MGCKSYADFAVRPNMAASADVVMSFLGDLSNVVRHKADEEFKMTQDFKKRICNEKSADLEPWDEDYFIGMMRSYVHNLDVSVCANC</sequence>
<dbReference type="PANTHER" id="PTHR11804:SF79">
    <property type="entry name" value="MITOCHONDRIAL INTERMEDIATE PEPTIDASE"/>
    <property type="match status" value="1"/>
</dbReference>
<dbReference type="GO" id="GO:0006518">
    <property type="term" value="P:peptide metabolic process"/>
    <property type="evidence" value="ECO:0007669"/>
    <property type="project" value="TreeGrafter"/>
</dbReference>
<evidence type="ECO:0000256" key="5">
    <source>
        <dbReference type="ARBA" id="ARBA00022833"/>
    </source>
</evidence>
<keyword evidence="2 7" id="KW-0645">Protease</keyword>
<dbReference type="InterPro" id="IPR045090">
    <property type="entry name" value="Pept_M3A_M3B"/>
</dbReference>
<evidence type="ECO:0000256" key="1">
    <source>
        <dbReference type="ARBA" id="ARBA00006040"/>
    </source>
</evidence>
<evidence type="ECO:0000256" key="2">
    <source>
        <dbReference type="ARBA" id="ARBA00022670"/>
    </source>
</evidence>
<organism evidence="9">
    <name type="scientific">Arundo donax</name>
    <name type="common">Giant reed</name>
    <name type="synonym">Donax arundinaceus</name>
    <dbReference type="NCBI Taxonomy" id="35708"/>
    <lineage>
        <taxon>Eukaryota</taxon>
        <taxon>Viridiplantae</taxon>
        <taxon>Streptophyta</taxon>
        <taxon>Embryophyta</taxon>
        <taxon>Tracheophyta</taxon>
        <taxon>Spermatophyta</taxon>
        <taxon>Magnoliopsida</taxon>
        <taxon>Liliopsida</taxon>
        <taxon>Poales</taxon>
        <taxon>Poaceae</taxon>
        <taxon>PACMAD clade</taxon>
        <taxon>Arundinoideae</taxon>
        <taxon>Arundineae</taxon>
        <taxon>Arundo</taxon>
    </lineage>
</organism>
<comment type="cofactor">
    <cofactor evidence="7">
        <name>Zn(2+)</name>
        <dbReference type="ChEBI" id="CHEBI:29105"/>
    </cofactor>
    <text evidence="7">Binds 1 zinc ion.</text>
</comment>
<dbReference type="AlphaFoldDB" id="A0A0A9D950"/>
<evidence type="ECO:0000256" key="3">
    <source>
        <dbReference type="ARBA" id="ARBA00022723"/>
    </source>
</evidence>
<dbReference type="InterPro" id="IPR024077">
    <property type="entry name" value="Neurolysin/TOP_dom2"/>
</dbReference>
<keyword evidence="3 7" id="KW-0479">Metal-binding</keyword>